<dbReference type="EMBL" id="CAJHIT010000005">
    <property type="protein sequence ID" value="CAD6501210.1"/>
    <property type="molecule type" value="Genomic_DNA"/>
</dbReference>
<feature type="compositionally biased region" description="Polar residues" evidence="3">
    <location>
        <begin position="410"/>
        <end position="453"/>
    </location>
</feature>
<feature type="domain" description="HTH La-type RNA-binding" evidence="5">
    <location>
        <begin position="123"/>
        <end position="213"/>
    </location>
</feature>
<feature type="region of interest" description="Disordered" evidence="3">
    <location>
        <begin position="318"/>
        <end position="490"/>
    </location>
</feature>
<dbReference type="InterPro" id="IPR006630">
    <property type="entry name" value="La_HTH"/>
</dbReference>
<evidence type="ECO:0000256" key="3">
    <source>
        <dbReference type="SAM" id="MobiDB-lite"/>
    </source>
</evidence>
<organism evidence="6 7">
    <name type="scientific">Blumeria graminis f. sp. triticale</name>
    <dbReference type="NCBI Taxonomy" id="1689686"/>
    <lineage>
        <taxon>Eukaryota</taxon>
        <taxon>Fungi</taxon>
        <taxon>Dikarya</taxon>
        <taxon>Ascomycota</taxon>
        <taxon>Pezizomycotina</taxon>
        <taxon>Leotiomycetes</taxon>
        <taxon>Erysiphales</taxon>
        <taxon>Erysiphaceae</taxon>
        <taxon>Blumeria</taxon>
    </lineage>
</organism>
<gene>
    <name evidence="6" type="ORF">BGTH12_LOCUS2568</name>
</gene>
<dbReference type="SMART" id="SM00360">
    <property type="entry name" value="RRM"/>
    <property type="match status" value="1"/>
</dbReference>
<reference evidence="6" key="1">
    <citation type="submission" date="2020-10" db="EMBL/GenBank/DDBJ databases">
        <authorList>
            <person name="Muller C M."/>
        </authorList>
    </citation>
    <scope>NUCLEOTIDE SEQUENCE</scope>
    <source>
        <strain evidence="6">THUN-12</strain>
    </source>
</reference>
<evidence type="ECO:0000256" key="1">
    <source>
        <dbReference type="ARBA" id="ARBA00022884"/>
    </source>
</evidence>
<feature type="region of interest" description="Disordered" evidence="3">
    <location>
        <begin position="1"/>
        <end position="84"/>
    </location>
</feature>
<name>A0A9W4D4K6_BLUGR</name>
<evidence type="ECO:0000259" key="4">
    <source>
        <dbReference type="PROSITE" id="PS50102"/>
    </source>
</evidence>
<dbReference type="AlphaFoldDB" id="A0A9W4D4K6"/>
<dbReference type="Pfam" id="PF05383">
    <property type="entry name" value="La"/>
    <property type="match status" value="1"/>
</dbReference>
<dbReference type="Pfam" id="PF00076">
    <property type="entry name" value="RRM_1"/>
    <property type="match status" value="1"/>
</dbReference>
<dbReference type="PANTHER" id="PTHR22792:SF140">
    <property type="entry name" value="ACHILLES, ISOFORM A"/>
    <property type="match status" value="1"/>
</dbReference>
<dbReference type="CDD" id="cd12291">
    <property type="entry name" value="RRM1_La"/>
    <property type="match status" value="1"/>
</dbReference>
<keyword evidence="1 2" id="KW-0694">RNA-binding</keyword>
<dbReference type="Proteomes" id="UP000683417">
    <property type="component" value="Unassembled WGS sequence"/>
</dbReference>
<dbReference type="InterPro" id="IPR000504">
    <property type="entry name" value="RRM_dom"/>
</dbReference>
<evidence type="ECO:0000259" key="5">
    <source>
        <dbReference type="PROSITE" id="PS50961"/>
    </source>
</evidence>
<feature type="compositionally biased region" description="Basic and acidic residues" evidence="3">
    <location>
        <begin position="346"/>
        <end position="374"/>
    </location>
</feature>
<comment type="caution">
    <text evidence="6">The sequence shown here is derived from an EMBL/GenBank/DDBJ whole genome shotgun (WGS) entry which is preliminary data.</text>
</comment>
<protein>
    <submittedName>
        <fullName evidence="6">BgTH12-01464</fullName>
    </submittedName>
</protein>
<feature type="compositionally biased region" description="Basic and acidic residues" evidence="3">
    <location>
        <begin position="454"/>
        <end position="467"/>
    </location>
</feature>
<proteinExistence type="predicted"/>
<evidence type="ECO:0000256" key="2">
    <source>
        <dbReference type="PROSITE-ProRule" id="PRU00332"/>
    </source>
</evidence>
<feature type="compositionally biased region" description="Polar residues" evidence="3">
    <location>
        <begin position="30"/>
        <end position="42"/>
    </location>
</feature>
<dbReference type="PANTHER" id="PTHR22792">
    <property type="entry name" value="LUPUS LA PROTEIN-RELATED"/>
    <property type="match status" value="1"/>
</dbReference>
<dbReference type="PROSITE" id="PS50961">
    <property type="entry name" value="HTH_LA"/>
    <property type="match status" value="1"/>
</dbReference>
<accession>A0A9W4D4K6</accession>
<dbReference type="GO" id="GO:0003729">
    <property type="term" value="F:mRNA binding"/>
    <property type="evidence" value="ECO:0007669"/>
    <property type="project" value="TreeGrafter"/>
</dbReference>
<dbReference type="SMART" id="SM00715">
    <property type="entry name" value="LA"/>
    <property type="match status" value="1"/>
</dbReference>
<sequence length="490" mass="54993">MSSPETKVPKSEVSESISHEEDLKSKEIQPTETVNKTETVTIKNEHDNNDAPCNDILSNIEETEAVKEESSEENQTVKNEHLEERVMDRNFGKETPPTYPDGVLKATARNIEGVSNSKYDPSVLPTTDDPQKIRAQVEFYFGDANLPTDKFMWGLTEGSSNVPVSIKKICEFGRMRRFSPYEAVVSALKESKFLQVSGEEGAEVVNRRTAFDPNTPRNKAESRSIYAKGFGNEEPSSQFDIEAFFAPYGPTNAVRLRRTHEKLFKGSVFVEFADEETAQKFLDLPNKPLWKGEHGLRVMSKKAYMDLKMEEIKSGTIEPASSDKWLQGRGRGRGRGNRCGQGQSGRHRDDRDPNDWKKRREDDRASGFKDDRNRNRGGRGRGRGRGENKCRNGRDRNSDRKQEGEDSNQENKSNPNAISVNPNRQCEAQKSSESVAANSNDADLKSAPNQSVENQHDNSPSKKRGLEDDGSNEQGACKKVNIKTEAPVVE</sequence>
<feature type="compositionally biased region" description="Basic and acidic residues" evidence="3">
    <location>
        <begin position="7"/>
        <end position="29"/>
    </location>
</feature>
<feature type="compositionally biased region" description="Basic and acidic residues" evidence="3">
    <location>
        <begin position="384"/>
        <end position="404"/>
    </location>
</feature>
<dbReference type="InterPro" id="IPR045180">
    <property type="entry name" value="La_dom_prot"/>
</dbReference>
<dbReference type="PROSITE" id="PS50102">
    <property type="entry name" value="RRM"/>
    <property type="match status" value="1"/>
</dbReference>
<evidence type="ECO:0000313" key="7">
    <source>
        <dbReference type="Proteomes" id="UP000683417"/>
    </source>
</evidence>
<evidence type="ECO:0000313" key="6">
    <source>
        <dbReference type="EMBL" id="CAD6501210.1"/>
    </source>
</evidence>
<feature type="domain" description="RRM" evidence="4">
    <location>
        <begin position="223"/>
        <end position="303"/>
    </location>
</feature>
<dbReference type="GO" id="GO:0005634">
    <property type="term" value="C:nucleus"/>
    <property type="evidence" value="ECO:0007669"/>
    <property type="project" value="TreeGrafter"/>
</dbReference>